<accession>A0ABU5C9R7</accession>
<keyword evidence="3" id="KW-1185">Reference proteome</keyword>
<dbReference type="SUPFAM" id="SSF56281">
    <property type="entry name" value="Metallo-hydrolase/oxidoreductase"/>
    <property type="match status" value="1"/>
</dbReference>
<reference evidence="2 3" key="1">
    <citation type="submission" date="2023-10" db="EMBL/GenBank/DDBJ databases">
        <title>Virgibacillus halophilus 5B73C genome.</title>
        <authorList>
            <person name="Miliotis G."/>
            <person name="Sengupta P."/>
            <person name="Hameed A."/>
            <person name="Chuvochina M."/>
            <person name="Mcdonagh F."/>
            <person name="Simpson A.C."/>
            <person name="Singh N.K."/>
            <person name="Rekha P.D."/>
            <person name="Raman K."/>
            <person name="Hugenholtz P."/>
            <person name="Venkateswaran K."/>
        </authorList>
    </citation>
    <scope>NUCLEOTIDE SEQUENCE [LARGE SCALE GENOMIC DNA]</scope>
    <source>
        <strain evidence="2 3">5B73C</strain>
    </source>
</reference>
<dbReference type="Proteomes" id="UP001281447">
    <property type="component" value="Unassembled WGS sequence"/>
</dbReference>
<feature type="region of interest" description="Disordered" evidence="1">
    <location>
        <begin position="1"/>
        <end position="21"/>
    </location>
</feature>
<evidence type="ECO:0000256" key="1">
    <source>
        <dbReference type="SAM" id="MobiDB-lite"/>
    </source>
</evidence>
<dbReference type="InterPro" id="IPR036866">
    <property type="entry name" value="RibonucZ/Hydroxyglut_hydro"/>
</dbReference>
<dbReference type="EMBL" id="JAWDIP010000003">
    <property type="protein sequence ID" value="MDY0395289.1"/>
    <property type="molecule type" value="Genomic_DNA"/>
</dbReference>
<evidence type="ECO:0000313" key="2">
    <source>
        <dbReference type="EMBL" id="MDY0395289.1"/>
    </source>
</evidence>
<proteinExistence type="predicted"/>
<evidence type="ECO:0000313" key="3">
    <source>
        <dbReference type="Proteomes" id="UP001281447"/>
    </source>
</evidence>
<gene>
    <name evidence="2" type="ORF">RWE15_13730</name>
</gene>
<name>A0ABU5C9R7_9BACI</name>
<organism evidence="2 3">
    <name type="scientific">Tigheibacillus halophilus</name>
    <dbReference type="NCBI Taxonomy" id="361280"/>
    <lineage>
        <taxon>Bacteria</taxon>
        <taxon>Bacillati</taxon>
        <taxon>Bacillota</taxon>
        <taxon>Bacilli</taxon>
        <taxon>Bacillales</taxon>
        <taxon>Bacillaceae</taxon>
        <taxon>Tigheibacillus</taxon>
    </lineage>
</organism>
<sequence length="77" mass="8524">MDSQMHDSKDNRPIPMTSTADKKWEQVNDGVYMYTDQIVNLAVIEKSDKAGWSLVDTGLPGSAPEIKKSYCQAFSPG</sequence>
<comment type="caution">
    <text evidence="2">The sequence shown here is derived from an EMBL/GenBank/DDBJ whole genome shotgun (WGS) entry which is preliminary data.</text>
</comment>
<protein>
    <submittedName>
        <fullName evidence="2">Uncharacterized protein</fullName>
    </submittedName>
</protein>
<feature type="compositionally biased region" description="Basic and acidic residues" evidence="1">
    <location>
        <begin position="1"/>
        <end position="12"/>
    </location>
</feature>